<accession>A0A0D2R9C3</accession>
<feature type="compositionally biased region" description="Basic and acidic residues" evidence="1">
    <location>
        <begin position="65"/>
        <end position="91"/>
    </location>
</feature>
<dbReference type="AlphaFoldDB" id="A0A0D2R9C3"/>
<protein>
    <submittedName>
        <fullName evidence="2">Uncharacterized protein</fullName>
    </submittedName>
</protein>
<dbReference type="Gramene" id="KJB15805">
    <property type="protein sequence ID" value="KJB15805"/>
    <property type="gene ID" value="B456_002G197000"/>
</dbReference>
<dbReference type="PANTHER" id="PTHR36064">
    <property type="entry name" value="EMBRYO DEFECTIVE 2735"/>
    <property type="match status" value="1"/>
</dbReference>
<evidence type="ECO:0000313" key="3">
    <source>
        <dbReference type="Proteomes" id="UP000032304"/>
    </source>
</evidence>
<keyword evidence="3" id="KW-1185">Reference proteome</keyword>
<dbReference type="eggNOG" id="ENOG502RXF2">
    <property type="taxonomic scope" value="Eukaryota"/>
</dbReference>
<feature type="region of interest" description="Disordered" evidence="1">
    <location>
        <begin position="65"/>
        <end position="94"/>
    </location>
</feature>
<gene>
    <name evidence="2" type="ORF">B456_002G197000</name>
</gene>
<dbReference type="Proteomes" id="UP000032304">
    <property type="component" value="Chromosome 2"/>
</dbReference>
<evidence type="ECO:0000256" key="1">
    <source>
        <dbReference type="SAM" id="MobiDB-lite"/>
    </source>
</evidence>
<organism evidence="2 3">
    <name type="scientific">Gossypium raimondii</name>
    <name type="common">Peruvian cotton</name>
    <name type="synonym">Gossypium klotzschianum subsp. raimondii</name>
    <dbReference type="NCBI Taxonomy" id="29730"/>
    <lineage>
        <taxon>Eukaryota</taxon>
        <taxon>Viridiplantae</taxon>
        <taxon>Streptophyta</taxon>
        <taxon>Embryophyta</taxon>
        <taxon>Tracheophyta</taxon>
        <taxon>Spermatophyta</taxon>
        <taxon>Magnoliopsida</taxon>
        <taxon>eudicotyledons</taxon>
        <taxon>Gunneridae</taxon>
        <taxon>Pentapetalae</taxon>
        <taxon>rosids</taxon>
        <taxon>malvids</taxon>
        <taxon>Malvales</taxon>
        <taxon>Malvaceae</taxon>
        <taxon>Malvoideae</taxon>
        <taxon>Gossypium</taxon>
    </lineage>
</organism>
<dbReference type="STRING" id="29730.A0A0D2R9C3"/>
<name>A0A0D2R9C3_GOSRA</name>
<dbReference type="OMA" id="IRPNDYK"/>
<reference evidence="2 3" key="1">
    <citation type="journal article" date="2012" name="Nature">
        <title>Repeated polyploidization of Gossypium genomes and the evolution of spinnable cotton fibres.</title>
        <authorList>
            <person name="Paterson A.H."/>
            <person name="Wendel J.F."/>
            <person name="Gundlach H."/>
            <person name="Guo H."/>
            <person name="Jenkins J."/>
            <person name="Jin D."/>
            <person name="Llewellyn D."/>
            <person name="Showmaker K.C."/>
            <person name="Shu S."/>
            <person name="Udall J."/>
            <person name="Yoo M.J."/>
            <person name="Byers R."/>
            <person name="Chen W."/>
            <person name="Doron-Faigenboim A."/>
            <person name="Duke M.V."/>
            <person name="Gong L."/>
            <person name="Grimwood J."/>
            <person name="Grover C."/>
            <person name="Grupp K."/>
            <person name="Hu G."/>
            <person name="Lee T.H."/>
            <person name="Li J."/>
            <person name="Lin L."/>
            <person name="Liu T."/>
            <person name="Marler B.S."/>
            <person name="Page J.T."/>
            <person name="Roberts A.W."/>
            <person name="Romanel E."/>
            <person name="Sanders W.S."/>
            <person name="Szadkowski E."/>
            <person name="Tan X."/>
            <person name="Tang H."/>
            <person name="Xu C."/>
            <person name="Wang J."/>
            <person name="Wang Z."/>
            <person name="Zhang D."/>
            <person name="Zhang L."/>
            <person name="Ashrafi H."/>
            <person name="Bedon F."/>
            <person name="Bowers J.E."/>
            <person name="Brubaker C.L."/>
            <person name="Chee P.W."/>
            <person name="Das S."/>
            <person name="Gingle A.R."/>
            <person name="Haigler C.H."/>
            <person name="Harker D."/>
            <person name="Hoffmann L.V."/>
            <person name="Hovav R."/>
            <person name="Jones D.C."/>
            <person name="Lemke C."/>
            <person name="Mansoor S."/>
            <person name="ur Rahman M."/>
            <person name="Rainville L.N."/>
            <person name="Rambani A."/>
            <person name="Reddy U.K."/>
            <person name="Rong J.K."/>
            <person name="Saranga Y."/>
            <person name="Scheffler B.E."/>
            <person name="Scheffler J.A."/>
            <person name="Stelly D.M."/>
            <person name="Triplett B.A."/>
            <person name="Van Deynze A."/>
            <person name="Vaslin M.F."/>
            <person name="Waghmare V.N."/>
            <person name="Walford S.A."/>
            <person name="Wright R.J."/>
            <person name="Zaki E.A."/>
            <person name="Zhang T."/>
            <person name="Dennis E.S."/>
            <person name="Mayer K.F."/>
            <person name="Peterson D.G."/>
            <person name="Rokhsar D.S."/>
            <person name="Wang X."/>
            <person name="Schmutz J."/>
        </authorList>
    </citation>
    <scope>NUCLEOTIDE SEQUENCE [LARGE SCALE GENOMIC DNA]</scope>
</reference>
<sequence length="148" mass="17369">MSVKVVCRKLYDYVRYDLKEIAFPSSLPNPPYIKKYRKLTWHKRFLVLKEASRLYTASWVRDIGPDLRPNDYKKDDGIKGKSNGDKNRSTEIEPSTLEDIGMETLKLALQRLYMTRASAYRDALKSFIEGYQEAIQQIMEKKEYSSKT</sequence>
<evidence type="ECO:0000313" key="2">
    <source>
        <dbReference type="EMBL" id="KJB15805.1"/>
    </source>
</evidence>
<proteinExistence type="predicted"/>
<dbReference type="EMBL" id="CM001741">
    <property type="protein sequence ID" value="KJB15805.1"/>
    <property type="molecule type" value="Genomic_DNA"/>
</dbReference>